<sequence length="167" mass="18069">MYTRRSMGRTEEQAGAAPRRTRDPEGRRAAIVEAAVSVIAERGIGNTTHRLIAARAGVPLGSTTYYFPSLGDLVDAALEKVADECRTTLAGWEERLRASPATPGPVIADAAAAYLEDRERAIVEYDLYLAAARDERLRPLVDAWIGEMTRAVATVSDEPTARAITAL</sequence>
<feature type="domain" description="HTH tetR-type" evidence="4">
    <location>
        <begin position="25"/>
        <end position="85"/>
    </location>
</feature>
<dbReference type="PANTHER" id="PTHR30055:SF231">
    <property type="entry name" value="TRANSCRIPTIONAL REGULATORY PROTEIN (PROBABLY DEOR-FAMILY)-RELATED"/>
    <property type="match status" value="1"/>
</dbReference>
<keyword evidence="1 2" id="KW-0238">DNA-binding</keyword>
<dbReference type="InterPro" id="IPR001647">
    <property type="entry name" value="HTH_TetR"/>
</dbReference>
<dbReference type="GO" id="GO:0003700">
    <property type="term" value="F:DNA-binding transcription factor activity"/>
    <property type="evidence" value="ECO:0007669"/>
    <property type="project" value="TreeGrafter"/>
</dbReference>
<feature type="DNA-binding region" description="H-T-H motif" evidence="2">
    <location>
        <begin position="48"/>
        <end position="67"/>
    </location>
</feature>
<protein>
    <submittedName>
        <fullName evidence="5">TetR family transcriptional regulator</fullName>
    </submittedName>
</protein>
<keyword evidence="6" id="KW-1185">Reference proteome</keyword>
<dbReference type="InterPro" id="IPR009057">
    <property type="entry name" value="Homeodomain-like_sf"/>
</dbReference>
<evidence type="ECO:0000256" key="1">
    <source>
        <dbReference type="ARBA" id="ARBA00023125"/>
    </source>
</evidence>
<evidence type="ECO:0000313" key="5">
    <source>
        <dbReference type="EMBL" id="MBB0233037.1"/>
    </source>
</evidence>
<dbReference type="AlphaFoldDB" id="A0A7W3T8T1"/>
<dbReference type="PRINTS" id="PR00455">
    <property type="entry name" value="HTHTETR"/>
</dbReference>
<accession>A0A7W3T8T1</accession>
<comment type="caution">
    <text evidence="5">The sequence shown here is derived from an EMBL/GenBank/DDBJ whole genome shotgun (WGS) entry which is preliminary data.</text>
</comment>
<dbReference type="PROSITE" id="PS50977">
    <property type="entry name" value="HTH_TETR_2"/>
    <property type="match status" value="1"/>
</dbReference>
<organism evidence="5 6">
    <name type="scientific">Streptomyces calidiresistens</name>
    <dbReference type="NCBI Taxonomy" id="1485586"/>
    <lineage>
        <taxon>Bacteria</taxon>
        <taxon>Bacillati</taxon>
        <taxon>Actinomycetota</taxon>
        <taxon>Actinomycetes</taxon>
        <taxon>Kitasatosporales</taxon>
        <taxon>Streptomycetaceae</taxon>
        <taxon>Streptomyces</taxon>
    </lineage>
</organism>
<name>A0A7W3T8T1_9ACTN</name>
<dbReference type="InterPro" id="IPR050109">
    <property type="entry name" value="HTH-type_TetR-like_transc_reg"/>
</dbReference>
<feature type="non-terminal residue" evidence="5">
    <location>
        <position position="167"/>
    </location>
</feature>
<evidence type="ECO:0000256" key="3">
    <source>
        <dbReference type="SAM" id="MobiDB-lite"/>
    </source>
</evidence>
<dbReference type="PANTHER" id="PTHR30055">
    <property type="entry name" value="HTH-TYPE TRANSCRIPTIONAL REGULATOR RUTR"/>
    <property type="match status" value="1"/>
</dbReference>
<evidence type="ECO:0000259" key="4">
    <source>
        <dbReference type="PROSITE" id="PS50977"/>
    </source>
</evidence>
<dbReference type="SUPFAM" id="SSF46689">
    <property type="entry name" value="Homeodomain-like"/>
    <property type="match status" value="1"/>
</dbReference>
<dbReference type="EMBL" id="VKHS01001418">
    <property type="protein sequence ID" value="MBB0233037.1"/>
    <property type="molecule type" value="Genomic_DNA"/>
</dbReference>
<feature type="region of interest" description="Disordered" evidence="3">
    <location>
        <begin position="1"/>
        <end position="26"/>
    </location>
</feature>
<dbReference type="InterPro" id="IPR041583">
    <property type="entry name" value="TetR_C_31"/>
</dbReference>
<dbReference type="Pfam" id="PF00440">
    <property type="entry name" value="TetR_N"/>
    <property type="match status" value="1"/>
</dbReference>
<dbReference type="Proteomes" id="UP000530234">
    <property type="component" value="Unassembled WGS sequence"/>
</dbReference>
<reference evidence="6" key="1">
    <citation type="submission" date="2019-10" db="EMBL/GenBank/DDBJ databases">
        <title>Streptomyces sp. nov., a novel actinobacterium isolated from alkaline environment.</title>
        <authorList>
            <person name="Golinska P."/>
        </authorList>
    </citation>
    <scope>NUCLEOTIDE SEQUENCE [LARGE SCALE GENOMIC DNA]</scope>
    <source>
        <strain evidence="6">DSM 42108</strain>
    </source>
</reference>
<dbReference type="Pfam" id="PF17940">
    <property type="entry name" value="TetR_C_31"/>
    <property type="match status" value="1"/>
</dbReference>
<dbReference type="GO" id="GO:0000976">
    <property type="term" value="F:transcription cis-regulatory region binding"/>
    <property type="evidence" value="ECO:0007669"/>
    <property type="project" value="TreeGrafter"/>
</dbReference>
<dbReference type="Gene3D" id="1.10.357.10">
    <property type="entry name" value="Tetracycline Repressor, domain 2"/>
    <property type="match status" value="1"/>
</dbReference>
<proteinExistence type="predicted"/>
<gene>
    <name evidence="5" type="ORF">FOE67_26980</name>
</gene>
<evidence type="ECO:0000313" key="6">
    <source>
        <dbReference type="Proteomes" id="UP000530234"/>
    </source>
</evidence>
<evidence type="ECO:0000256" key="2">
    <source>
        <dbReference type="PROSITE-ProRule" id="PRU00335"/>
    </source>
</evidence>